<comment type="catalytic activity">
    <reaction evidence="12">
        <text>2-methylpropanoyl-CoA + malonyl-[ACP] + H(+) = 4-methyl-3-oxopentanoyl-[ACP] + CO2 + CoA</text>
        <dbReference type="Rhea" id="RHEA:42268"/>
        <dbReference type="Rhea" id="RHEA-COMP:9623"/>
        <dbReference type="Rhea" id="RHEA-COMP:9940"/>
        <dbReference type="ChEBI" id="CHEBI:15378"/>
        <dbReference type="ChEBI" id="CHEBI:16526"/>
        <dbReference type="ChEBI" id="CHEBI:57287"/>
        <dbReference type="ChEBI" id="CHEBI:57338"/>
        <dbReference type="ChEBI" id="CHEBI:78449"/>
        <dbReference type="ChEBI" id="CHEBI:78820"/>
        <dbReference type="EC" id="2.3.1.300"/>
    </reaction>
    <physiologicalReaction direction="left-to-right" evidence="12">
        <dbReference type="Rhea" id="RHEA:42269"/>
    </physiologicalReaction>
</comment>
<dbReference type="InterPro" id="IPR016039">
    <property type="entry name" value="Thiolase-like"/>
</dbReference>
<dbReference type="EC" id="2.3.1.180" evidence="14"/>
<dbReference type="Proteomes" id="UP000255036">
    <property type="component" value="Unassembled WGS sequence"/>
</dbReference>
<comment type="catalytic activity">
    <reaction evidence="10">
        <text>malonyl-[ACP] + acetyl-CoA + H(+) = 3-oxobutanoyl-[ACP] + CO2 + CoA</text>
        <dbReference type="Rhea" id="RHEA:12080"/>
        <dbReference type="Rhea" id="RHEA-COMP:9623"/>
        <dbReference type="Rhea" id="RHEA-COMP:9625"/>
        <dbReference type="ChEBI" id="CHEBI:15378"/>
        <dbReference type="ChEBI" id="CHEBI:16526"/>
        <dbReference type="ChEBI" id="CHEBI:57287"/>
        <dbReference type="ChEBI" id="CHEBI:57288"/>
        <dbReference type="ChEBI" id="CHEBI:78449"/>
        <dbReference type="ChEBI" id="CHEBI:78450"/>
        <dbReference type="EC" id="2.3.1.180"/>
    </reaction>
    <physiologicalReaction direction="left-to-right" evidence="10">
        <dbReference type="Rhea" id="RHEA:12081"/>
    </physiologicalReaction>
</comment>
<keyword evidence="6 14" id="KW-0443">Lipid metabolism</keyword>
<accession>A0A371AZ94</accession>
<keyword evidence="8 14" id="KW-0511">Multifunctional enzyme</keyword>
<sequence>MKTRIIGTGSCLPQKIVTNTYLETIMDTSDEWIRSRTGIGERRVAVEETTTTMAVEASRLALKNADILPEEIDLIIVATVSADMLIQSTACQVQCEIGAVNATAFDINAACSGFVFALNTANLYIQSGIYQTALIVGVETLSKLSDWNDRSTCVLFGDGGAATVVRKDEVGILQCVQGSEGAKGEVLTCKSRPVENLFLKSSEKIDYIKMDGQEVFKFAVKKVPQIILEVLEKEGLRVEDIDWFVLHQANIRIIQSIMKRLNIPEEKIPVNVDRCGNTSAASIPIVLDEMNQKGMLKPGQKIVMAGFGAGLTWGATLLEW</sequence>
<evidence type="ECO:0000256" key="12">
    <source>
        <dbReference type="ARBA" id="ARBA00052467"/>
    </source>
</evidence>
<evidence type="ECO:0000256" key="3">
    <source>
        <dbReference type="ARBA" id="ARBA00022516"/>
    </source>
</evidence>
<dbReference type="FunFam" id="3.40.47.10:FF:000004">
    <property type="entry name" value="3-oxoacyl-[acyl-carrier-protein] synthase 3"/>
    <property type="match status" value="1"/>
</dbReference>
<keyword evidence="5 14" id="KW-0276">Fatty acid metabolism</keyword>
<evidence type="ECO:0000313" key="17">
    <source>
        <dbReference type="EMBL" id="RDU24881.1"/>
    </source>
</evidence>
<evidence type="ECO:0000256" key="1">
    <source>
        <dbReference type="ARBA" id="ARBA00005194"/>
    </source>
</evidence>
<evidence type="ECO:0000256" key="6">
    <source>
        <dbReference type="ARBA" id="ARBA00023098"/>
    </source>
</evidence>
<evidence type="ECO:0000256" key="10">
    <source>
        <dbReference type="ARBA" id="ARBA00051096"/>
    </source>
</evidence>
<feature type="domain" description="Beta-ketoacyl-[acyl-carrier-protein] synthase III C-terminal" evidence="15">
    <location>
        <begin position="231"/>
        <end position="320"/>
    </location>
</feature>
<dbReference type="OrthoDB" id="9815506at2"/>
<dbReference type="AlphaFoldDB" id="A0A371AZ94"/>
<dbReference type="SUPFAM" id="SSF53901">
    <property type="entry name" value="Thiolase-like"/>
    <property type="match status" value="1"/>
</dbReference>
<dbReference type="NCBIfam" id="TIGR00747">
    <property type="entry name" value="fabH"/>
    <property type="match status" value="1"/>
</dbReference>
<dbReference type="Pfam" id="PF08545">
    <property type="entry name" value="ACP_syn_III"/>
    <property type="match status" value="1"/>
</dbReference>
<dbReference type="PANTHER" id="PTHR43091">
    <property type="entry name" value="3-OXOACYL-[ACYL-CARRIER-PROTEIN] SYNTHASE"/>
    <property type="match status" value="1"/>
</dbReference>
<evidence type="ECO:0000256" key="7">
    <source>
        <dbReference type="ARBA" id="ARBA00023160"/>
    </source>
</evidence>
<dbReference type="GO" id="GO:0033818">
    <property type="term" value="F:beta-ketoacyl-acyl-carrier-protein synthase III activity"/>
    <property type="evidence" value="ECO:0007669"/>
    <property type="project" value="UniProtKB-UniRule"/>
</dbReference>
<dbReference type="NCBIfam" id="NF006829">
    <property type="entry name" value="PRK09352.1"/>
    <property type="match status" value="1"/>
</dbReference>
<evidence type="ECO:0000256" key="9">
    <source>
        <dbReference type="ARBA" id="ARBA00023315"/>
    </source>
</evidence>
<dbReference type="InterPro" id="IPR013751">
    <property type="entry name" value="ACP_syn_III_N"/>
</dbReference>
<evidence type="ECO:0000256" key="13">
    <source>
        <dbReference type="ARBA" id="ARBA00052985"/>
    </source>
</evidence>
<comment type="function">
    <text evidence="14">Catalyzes the condensation reaction of fatty acid synthesis by the addition to an acyl acceptor of two carbons from malonyl-ACP. Catalyzes the first condensation reaction which initiates fatty acid synthesis and may therefore play a role in governing the total rate of fatty acid production. Possesses both acetoacetyl-ACP synthase and acetyl transacylase activities. Its substrate specificity determines the biosynthesis of branched-chain and/or straight-chain of fatty acids.</text>
</comment>
<comment type="pathway">
    <text evidence="1 14">Lipid metabolism; fatty acid biosynthesis.</text>
</comment>
<comment type="subcellular location">
    <subcellularLocation>
        <location evidence="14">Cytoplasm</location>
    </subcellularLocation>
</comment>
<dbReference type="HAMAP" id="MF_01815">
    <property type="entry name" value="FabH"/>
    <property type="match status" value="1"/>
</dbReference>
<feature type="region of interest" description="ACP-binding" evidence="14">
    <location>
        <begin position="248"/>
        <end position="252"/>
    </location>
</feature>
<comment type="caution">
    <text evidence="17">The sequence shown here is derived from an EMBL/GenBank/DDBJ whole genome shotgun (WGS) entry which is preliminary data.</text>
</comment>
<keyword evidence="9 14" id="KW-0012">Acyltransferase</keyword>
<name>A0A371AZ94_9FIRM</name>
<feature type="active site" evidence="14">
    <location>
        <position position="111"/>
    </location>
</feature>
<dbReference type="InterPro" id="IPR004655">
    <property type="entry name" value="FabH"/>
</dbReference>
<comment type="subunit">
    <text evidence="14">Homodimer.</text>
</comment>
<feature type="active site" evidence="14">
    <location>
        <position position="277"/>
    </location>
</feature>
<dbReference type="Gene3D" id="3.40.47.10">
    <property type="match status" value="1"/>
</dbReference>
<organism evidence="17 18">
    <name type="scientific">Anaerosacchariphilus polymeriproducens</name>
    <dbReference type="NCBI Taxonomy" id="1812858"/>
    <lineage>
        <taxon>Bacteria</taxon>
        <taxon>Bacillati</taxon>
        <taxon>Bacillota</taxon>
        <taxon>Clostridia</taxon>
        <taxon>Lachnospirales</taxon>
        <taxon>Lachnospiraceae</taxon>
        <taxon>Anaerosacchariphilus</taxon>
    </lineage>
</organism>
<feature type="active site" evidence="14">
    <location>
        <position position="247"/>
    </location>
</feature>
<protein>
    <recommendedName>
        <fullName evidence="14">Beta-ketoacyl-[acyl-carrier-protein] synthase III</fullName>
        <shortName evidence="14">Beta-ketoacyl-ACP synthase III</shortName>
        <shortName evidence="14">KAS III</shortName>
        <ecNumber evidence="14">2.3.1.180</ecNumber>
    </recommendedName>
    <alternativeName>
        <fullName evidence="14">3-oxoacyl-[acyl-carrier-protein] synthase 3</fullName>
    </alternativeName>
    <alternativeName>
        <fullName evidence="14">3-oxoacyl-[acyl-carrier-protein] synthase III</fullName>
    </alternativeName>
</protein>
<dbReference type="UniPathway" id="UPA00094"/>
<dbReference type="RefSeq" id="WP_115480628.1">
    <property type="nucleotide sequence ID" value="NZ_QRCT01000010.1"/>
</dbReference>
<gene>
    <name evidence="14" type="primary">fabH</name>
    <name evidence="17" type="ORF">DWV06_02310</name>
</gene>
<keyword evidence="4 14" id="KW-0808">Transferase</keyword>
<dbReference type="InterPro" id="IPR013747">
    <property type="entry name" value="ACP_syn_III_C"/>
</dbReference>
<dbReference type="GO" id="GO:0004315">
    <property type="term" value="F:3-oxoacyl-[acyl-carrier-protein] synthase activity"/>
    <property type="evidence" value="ECO:0007669"/>
    <property type="project" value="InterPro"/>
</dbReference>
<comment type="similarity">
    <text evidence="2 14">Belongs to the thiolase-like superfamily. FabH family.</text>
</comment>
<evidence type="ECO:0000256" key="11">
    <source>
        <dbReference type="ARBA" id="ARBA00052407"/>
    </source>
</evidence>
<evidence type="ECO:0000313" key="18">
    <source>
        <dbReference type="Proteomes" id="UP000255036"/>
    </source>
</evidence>
<reference evidence="17 18" key="1">
    <citation type="submission" date="2018-07" db="EMBL/GenBank/DDBJ databases">
        <title>Anaerosacharophilus polymeroproducens gen. nov. sp. nov., an anaerobic bacterium isolated from salt field.</title>
        <authorList>
            <person name="Kim W."/>
            <person name="Yang S.-H."/>
            <person name="Oh J."/>
            <person name="Lee J.-H."/>
            <person name="Kwon K.K."/>
        </authorList>
    </citation>
    <scope>NUCLEOTIDE SEQUENCE [LARGE SCALE GENOMIC DNA]</scope>
    <source>
        <strain evidence="17 18">MCWD5</strain>
    </source>
</reference>
<evidence type="ECO:0000256" key="14">
    <source>
        <dbReference type="HAMAP-Rule" id="MF_01815"/>
    </source>
</evidence>
<keyword evidence="7 14" id="KW-0275">Fatty acid biosynthesis</keyword>
<keyword evidence="14" id="KW-0963">Cytoplasm</keyword>
<dbReference type="PANTHER" id="PTHR43091:SF1">
    <property type="entry name" value="BETA-KETOACYL-[ACYL-CARRIER-PROTEIN] SYNTHASE III, CHLOROPLASTIC"/>
    <property type="match status" value="1"/>
</dbReference>
<dbReference type="GO" id="GO:0006633">
    <property type="term" value="P:fatty acid biosynthetic process"/>
    <property type="evidence" value="ECO:0007669"/>
    <property type="project" value="UniProtKB-UniRule"/>
</dbReference>
<evidence type="ECO:0000256" key="4">
    <source>
        <dbReference type="ARBA" id="ARBA00022679"/>
    </source>
</evidence>
<proteinExistence type="inferred from homology"/>
<keyword evidence="18" id="KW-1185">Reference proteome</keyword>
<dbReference type="GO" id="GO:0005737">
    <property type="term" value="C:cytoplasm"/>
    <property type="evidence" value="ECO:0007669"/>
    <property type="project" value="UniProtKB-SubCell"/>
</dbReference>
<comment type="catalytic activity">
    <reaction evidence="13">
        <text>3-methylbutanoyl-CoA + malonyl-[ACP] + H(+) = 5-methyl-3-oxohexanoyl-[ACP] + CO2 + CoA</text>
        <dbReference type="Rhea" id="RHEA:42272"/>
        <dbReference type="Rhea" id="RHEA-COMP:9623"/>
        <dbReference type="Rhea" id="RHEA-COMP:9941"/>
        <dbReference type="ChEBI" id="CHEBI:15378"/>
        <dbReference type="ChEBI" id="CHEBI:16526"/>
        <dbReference type="ChEBI" id="CHEBI:57287"/>
        <dbReference type="ChEBI" id="CHEBI:57345"/>
        <dbReference type="ChEBI" id="CHEBI:78449"/>
        <dbReference type="ChEBI" id="CHEBI:78822"/>
        <dbReference type="EC" id="2.3.1.300"/>
    </reaction>
    <physiologicalReaction direction="left-to-right" evidence="13">
        <dbReference type="Rhea" id="RHEA:42273"/>
    </physiologicalReaction>
</comment>
<dbReference type="Pfam" id="PF08541">
    <property type="entry name" value="ACP_syn_III_C"/>
    <property type="match status" value="1"/>
</dbReference>
<comment type="catalytic activity">
    <reaction evidence="11">
        <text>(2S)-2-methylbutanoyl-CoA + malonyl-[ACP] + H(+) = (4S)-4-methyl-3-oxohexanoyl-[ACP] + CO2 + CoA</text>
        <dbReference type="Rhea" id="RHEA:42276"/>
        <dbReference type="Rhea" id="RHEA-COMP:9623"/>
        <dbReference type="Rhea" id="RHEA-COMP:17148"/>
        <dbReference type="ChEBI" id="CHEBI:15378"/>
        <dbReference type="ChEBI" id="CHEBI:16526"/>
        <dbReference type="ChEBI" id="CHEBI:57287"/>
        <dbReference type="ChEBI" id="CHEBI:78449"/>
        <dbReference type="ChEBI" id="CHEBI:88166"/>
        <dbReference type="ChEBI" id="CHEBI:167462"/>
        <dbReference type="EC" id="2.3.1.300"/>
    </reaction>
    <physiologicalReaction direction="left-to-right" evidence="11">
        <dbReference type="Rhea" id="RHEA:42277"/>
    </physiologicalReaction>
</comment>
<evidence type="ECO:0000256" key="2">
    <source>
        <dbReference type="ARBA" id="ARBA00008642"/>
    </source>
</evidence>
<evidence type="ECO:0000256" key="8">
    <source>
        <dbReference type="ARBA" id="ARBA00023268"/>
    </source>
</evidence>
<evidence type="ECO:0000256" key="5">
    <source>
        <dbReference type="ARBA" id="ARBA00022832"/>
    </source>
</evidence>
<feature type="domain" description="Beta-ketoacyl-[acyl-carrier-protein] synthase III N-terminal" evidence="16">
    <location>
        <begin position="105"/>
        <end position="181"/>
    </location>
</feature>
<dbReference type="CDD" id="cd00830">
    <property type="entry name" value="KAS_III"/>
    <property type="match status" value="1"/>
</dbReference>
<keyword evidence="3 14" id="KW-0444">Lipid biosynthesis</keyword>
<comment type="domain">
    <text evidence="14">The last Arg residue of the ACP-binding site is essential for the weak association between ACP/AcpP and FabH.</text>
</comment>
<evidence type="ECO:0000259" key="16">
    <source>
        <dbReference type="Pfam" id="PF08545"/>
    </source>
</evidence>
<evidence type="ECO:0000259" key="15">
    <source>
        <dbReference type="Pfam" id="PF08541"/>
    </source>
</evidence>
<dbReference type="EMBL" id="QRCT01000010">
    <property type="protein sequence ID" value="RDU24881.1"/>
    <property type="molecule type" value="Genomic_DNA"/>
</dbReference>